<reference evidence="1 2" key="1">
    <citation type="submission" date="2013-11" db="EMBL/GenBank/DDBJ databases">
        <title>Opisthorchis viverrini - life in the bile duct.</title>
        <authorList>
            <person name="Young N.D."/>
            <person name="Nagarajan N."/>
            <person name="Lin S.J."/>
            <person name="Korhonen P.K."/>
            <person name="Jex A.R."/>
            <person name="Hall R.S."/>
            <person name="Safavi-Hemami H."/>
            <person name="Kaewkong W."/>
            <person name="Bertrand D."/>
            <person name="Gao S."/>
            <person name="Seet Q."/>
            <person name="Wongkham S."/>
            <person name="Teh B.T."/>
            <person name="Wongkham C."/>
            <person name="Intapan P.M."/>
            <person name="Maleewong W."/>
            <person name="Yang X."/>
            <person name="Hu M."/>
            <person name="Wang Z."/>
            <person name="Hofmann A."/>
            <person name="Sternberg P.W."/>
            <person name="Tan P."/>
            <person name="Wang J."/>
            <person name="Gasser R.B."/>
        </authorList>
    </citation>
    <scope>NUCLEOTIDE SEQUENCE [LARGE SCALE GENOMIC DNA]</scope>
</reference>
<keyword evidence="2" id="KW-1185">Reference proteome</keyword>
<evidence type="ECO:0000313" key="2">
    <source>
        <dbReference type="Proteomes" id="UP000054324"/>
    </source>
</evidence>
<name>A0A074ZL90_OPIVI</name>
<dbReference type="RefSeq" id="XP_009172145.1">
    <property type="nucleotide sequence ID" value="XM_009173881.1"/>
</dbReference>
<evidence type="ECO:0000313" key="1">
    <source>
        <dbReference type="EMBL" id="KER24120.1"/>
    </source>
</evidence>
<dbReference type="EMBL" id="KL596822">
    <property type="protein sequence ID" value="KER24120.1"/>
    <property type="molecule type" value="Genomic_DNA"/>
</dbReference>
<dbReference type="KEGG" id="ovi:T265_08161"/>
<dbReference type="AlphaFoldDB" id="A0A074ZL90"/>
<dbReference type="GeneID" id="20322340"/>
<feature type="non-terminal residue" evidence="1">
    <location>
        <position position="1"/>
    </location>
</feature>
<sequence>ESWNQTSDVVVRQAGGTGCFAGFACIICWSHGADFLRYFEVNLQASTSSLSGRLQCSHSEAISQVRNQGGGQSL</sequence>
<organism evidence="1 2">
    <name type="scientific">Opisthorchis viverrini</name>
    <name type="common">Southeast Asian liver fluke</name>
    <dbReference type="NCBI Taxonomy" id="6198"/>
    <lineage>
        <taxon>Eukaryota</taxon>
        <taxon>Metazoa</taxon>
        <taxon>Spiralia</taxon>
        <taxon>Lophotrochozoa</taxon>
        <taxon>Platyhelminthes</taxon>
        <taxon>Trematoda</taxon>
        <taxon>Digenea</taxon>
        <taxon>Opisthorchiida</taxon>
        <taxon>Opisthorchiata</taxon>
        <taxon>Opisthorchiidae</taxon>
        <taxon>Opisthorchis</taxon>
    </lineage>
</organism>
<dbReference type="Proteomes" id="UP000054324">
    <property type="component" value="Unassembled WGS sequence"/>
</dbReference>
<proteinExistence type="predicted"/>
<feature type="non-terminal residue" evidence="1">
    <location>
        <position position="74"/>
    </location>
</feature>
<dbReference type="CTD" id="20322340"/>
<gene>
    <name evidence="1" type="ORF">T265_08161</name>
</gene>
<accession>A0A074ZL90</accession>
<protein>
    <submittedName>
        <fullName evidence="1">Uncharacterized protein</fullName>
    </submittedName>
</protein>